<organism evidence="1 2">
    <name type="scientific">Micromonospora reichwaldensis</name>
    <dbReference type="NCBI Taxonomy" id="3075516"/>
    <lineage>
        <taxon>Bacteria</taxon>
        <taxon>Bacillati</taxon>
        <taxon>Actinomycetota</taxon>
        <taxon>Actinomycetes</taxon>
        <taxon>Micromonosporales</taxon>
        <taxon>Micromonosporaceae</taxon>
        <taxon>Micromonospora</taxon>
    </lineage>
</organism>
<name>A0ABU2WQY0_9ACTN</name>
<evidence type="ECO:0000313" key="1">
    <source>
        <dbReference type="EMBL" id="MDT0527771.1"/>
    </source>
</evidence>
<proteinExistence type="predicted"/>
<dbReference type="RefSeq" id="WP_311410158.1">
    <property type="nucleotide sequence ID" value="NZ_JAVRFL010000002.1"/>
</dbReference>
<reference evidence="1" key="1">
    <citation type="submission" date="2023-09" db="EMBL/GenBank/DDBJ databases">
        <title>30 novel species of actinomycetes from the DSMZ collection.</title>
        <authorList>
            <person name="Nouioui I."/>
        </authorList>
    </citation>
    <scope>NUCLEOTIDE SEQUENCE</scope>
    <source>
        <strain evidence="1">DSM 115977</strain>
    </source>
</reference>
<accession>A0ABU2WQY0</accession>
<dbReference type="Proteomes" id="UP001180973">
    <property type="component" value="Unassembled WGS sequence"/>
</dbReference>
<protein>
    <recommendedName>
        <fullName evidence="3">Secreted protein</fullName>
    </recommendedName>
</protein>
<dbReference type="EMBL" id="JAVRFL010000002">
    <property type="protein sequence ID" value="MDT0527771.1"/>
    <property type="molecule type" value="Genomic_DNA"/>
</dbReference>
<gene>
    <name evidence="1" type="ORF">RM555_02065</name>
</gene>
<sequence>METAPQSFMTRSEEIMGKLGTRIAAAAAAAVLTVTALVVTSAGASASPSTVAAAAWENDQVVAASSPGLSNSVCQAGPYGKSCFQKYGDKFWVVDTYTNGRGHYAQWENWLHNGSTWVLYRQGTCSNDLTTGVWGYCNKEFYEDSTSPNALGGRGSGIRLYSCDALVGCQGYTWILNNG</sequence>
<evidence type="ECO:0008006" key="3">
    <source>
        <dbReference type="Google" id="ProtNLM"/>
    </source>
</evidence>
<comment type="caution">
    <text evidence="1">The sequence shown here is derived from an EMBL/GenBank/DDBJ whole genome shotgun (WGS) entry which is preliminary data.</text>
</comment>
<evidence type="ECO:0000313" key="2">
    <source>
        <dbReference type="Proteomes" id="UP001180973"/>
    </source>
</evidence>
<keyword evidence="2" id="KW-1185">Reference proteome</keyword>